<name>A0ABR2EFP9_9ROSI</name>
<evidence type="ECO:0000313" key="2">
    <source>
        <dbReference type="EMBL" id="KAK8560077.1"/>
    </source>
</evidence>
<reference evidence="2 3" key="1">
    <citation type="journal article" date="2024" name="G3 (Bethesda)">
        <title>Genome assembly of Hibiscus sabdariffa L. provides insights into metabolisms of medicinal natural products.</title>
        <authorList>
            <person name="Kim T."/>
        </authorList>
    </citation>
    <scope>NUCLEOTIDE SEQUENCE [LARGE SCALE GENOMIC DNA]</scope>
    <source>
        <strain evidence="2">TK-2024</strain>
        <tissue evidence="2">Old leaves</tissue>
    </source>
</reference>
<keyword evidence="3" id="KW-1185">Reference proteome</keyword>
<comment type="caution">
    <text evidence="2">The sequence shown here is derived from an EMBL/GenBank/DDBJ whole genome shotgun (WGS) entry which is preliminary data.</text>
</comment>
<keyword evidence="1" id="KW-1133">Transmembrane helix</keyword>
<dbReference type="EMBL" id="JBBPBM010000014">
    <property type="protein sequence ID" value="KAK8560077.1"/>
    <property type="molecule type" value="Genomic_DNA"/>
</dbReference>
<evidence type="ECO:0000256" key="1">
    <source>
        <dbReference type="SAM" id="Phobius"/>
    </source>
</evidence>
<organism evidence="2 3">
    <name type="scientific">Hibiscus sabdariffa</name>
    <name type="common">roselle</name>
    <dbReference type="NCBI Taxonomy" id="183260"/>
    <lineage>
        <taxon>Eukaryota</taxon>
        <taxon>Viridiplantae</taxon>
        <taxon>Streptophyta</taxon>
        <taxon>Embryophyta</taxon>
        <taxon>Tracheophyta</taxon>
        <taxon>Spermatophyta</taxon>
        <taxon>Magnoliopsida</taxon>
        <taxon>eudicotyledons</taxon>
        <taxon>Gunneridae</taxon>
        <taxon>Pentapetalae</taxon>
        <taxon>rosids</taxon>
        <taxon>malvids</taxon>
        <taxon>Malvales</taxon>
        <taxon>Malvaceae</taxon>
        <taxon>Malvoideae</taxon>
        <taxon>Hibiscus</taxon>
    </lineage>
</organism>
<feature type="transmembrane region" description="Helical" evidence="1">
    <location>
        <begin position="57"/>
        <end position="84"/>
    </location>
</feature>
<sequence>MNNAASCHLPALSFCLRGLFVATFGAFQAFVDALTAVWSSLPIGDGMITTGYQSVWPPIGLCLWLSLGVARTTLASTTMVSTCLRLPNGFSDGRQSLLLVHCLSLLAVLGPACPCLAVSTSCPIGYVRIVRYIQTPRCMRRIHVLSSHSAAPQCTPLSGPCDLHRWSLRAPCCPWQAPQSPVCDRCTPLAAALCTPQPYGPVCMLELRTVVEASVISPTSQSPIPASTTATYSAVGNGSVAIGAGSVSAPMAPASADLLLLQFLSLRHDGPSPDPLGCLGFIRWGSSLQGGLGYLPDLAIPDAGLDYRDLLCYR</sequence>
<protein>
    <submittedName>
        <fullName evidence="2">Uncharacterized protein</fullName>
    </submittedName>
</protein>
<evidence type="ECO:0000313" key="3">
    <source>
        <dbReference type="Proteomes" id="UP001472677"/>
    </source>
</evidence>
<accession>A0ABR2EFP9</accession>
<keyword evidence="1" id="KW-0812">Transmembrane</keyword>
<dbReference type="Proteomes" id="UP001472677">
    <property type="component" value="Unassembled WGS sequence"/>
</dbReference>
<keyword evidence="1" id="KW-0472">Membrane</keyword>
<gene>
    <name evidence="2" type="ORF">V6N12_012880</name>
</gene>
<proteinExistence type="predicted"/>